<dbReference type="InterPro" id="IPR050486">
    <property type="entry name" value="Mannose-1P_guanyltransferase"/>
</dbReference>
<name>T1CKX5_9ZZZZ</name>
<protein>
    <submittedName>
        <fullName evidence="2">Nucleotidyl transferase</fullName>
    </submittedName>
</protein>
<reference evidence="2" key="1">
    <citation type="submission" date="2013-08" db="EMBL/GenBank/DDBJ databases">
        <authorList>
            <person name="Mendez C."/>
            <person name="Richter M."/>
            <person name="Ferrer M."/>
            <person name="Sanchez J."/>
        </authorList>
    </citation>
    <scope>NUCLEOTIDE SEQUENCE</scope>
</reference>
<dbReference type="EMBL" id="AUZY01003480">
    <property type="protein sequence ID" value="EQD69055.1"/>
    <property type="molecule type" value="Genomic_DNA"/>
</dbReference>
<evidence type="ECO:0000313" key="2">
    <source>
        <dbReference type="EMBL" id="EQD69055.1"/>
    </source>
</evidence>
<feature type="domain" description="Nucleotidyl transferase" evidence="1">
    <location>
        <begin position="4"/>
        <end position="127"/>
    </location>
</feature>
<dbReference type="AlphaFoldDB" id="T1CKX5"/>
<keyword evidence="2" id="KW-0808">Transferase</keyword>
<dbReference type="PANTHER" id="PTHR22572">
    <property type="entry name" value="SUGAR-1-PHOSPHATE GUANYL TRANSFERASE"/>
    <property type="match status" value="1"/>
</dbReference>
<feature type="non-terminal residue" evidence="2">
    <location>
        <position position="1"/>
    </location>
</feature>
<dbReference type="Pfam" id="PF00483">
    <property type="entry name" value="NTP_transferase"/>
    <property type="match status" value="1"/>
</dbReference>
<accession>T1CKX5</accession>
<dbReference type="InterPro" id="IPR005835">
    <property type="entry name" value="NTP_transferase_dom"/>
</dbReference>
<comment type="caution">
    <text evidence="2">The sequence shown here is derived from an EMBL/GenBank/DDBJ whole genome shotgun (WGS) entry which is preliminary data.</text>
</comment>
<dbReference type="GO" id="GO:0016740">
    <property type="term" value="F:transferase activity"/>
    <property type="evidence" value="ECO:0007669"/>
    <property type="project" value="UniProtKB-KW"/>
</dbReference>
<dbReference type="InterPro" id="IPR029044">
    <property type="entry name" value="Nucleotide-diphossugar_trans"/>
</dbReference>
<dbReference type="Gene3D" id="3.90.550.10">
    <property type="entry name" value="Spore Coat Polysaccharide Biosynthesis Protein SpsA, Chain A"/>
    <property type="match status" value="1"/>
</dbReference>
<evidence type="ECO:0000259" key="1">
    <source>
        <dbReference type="Pfam" id="PF00483"/>
    </source>
</evidence>
<gene>
    <name evidence="2" type="ORF">B1B_05486</name>
</gene>
<reference evidence="2" key="2">
    <citation type="journal article" date="2014" name="ISME J.">
        <title>Microbial stratification in low pH oxic and suboxic macroscopic growths along an acid mine drainage.</title>
        <authorList>
            <person name="Mendez-Garcia C."/>
            <person name="Mesa V."/>
            <person name="Sprenger R.R."/>
            <person name="Richter M."/>
            <person name="Diez M.S."/>
            <person name="Solano J."/>
            <person name="Bargiela R."/>
            <person name="Golyshina O.V."/>
            <person name="Manteca A."/>
            <person name="Ramos J.L."/>
            <person name="Gallego J.R."/>
            <person name="Llorente I."/>
            <person name="Martins Dos Santos V.A."/>
            <person name="Jensen O.N."/>
            <person name="Pelaez A.I."/>
            <person name="Sanchez J."/>
            <person name="Ferrer M."/>
        </authorList>
    </citation>
    <scope>NUCLEOTIDE SEQUENCE</scope>
</reference>
<dbReference type="SUPFAM" id="SSF53448">
    <property type="entry name" value="Nucleotide-diphospho-sugar transferases"/>
    <property type="match status" value="1"/>
</dbReference>
<sequence>EKIEEYLTPKYMDMKITYFKEEKPLGTLFSMRNLLEHRRDEDIMLRNGDTVTDMNFKAMLKFAKNSSYGAVLFAVKMRSPYGILEIFGDTVTRFKEKPLIDAYINAGIYIFKKETLDFFFESYPEKSLKLQSFQSLLPRGR</sequence>
<organism evidence="2">
    <name type="scientific">mine drainage metagenome</name>
    <dbReference type="NCBI Taxonomy" id="410659"/>
    <lineage>
        <taxon>unclassified sequences</taxon>
        <taxon>metagenomes</taxon>
        <taxon>ecological metagenomes</taxon>
    </lineage>
</organism>
<proteinExistence type="predicted"/>